<dbReference type="MEROPS" id="M48.023"/>
<dbReference type="Proteomes" id="UP000029843">
    <property type="component" value="Unassembled WGS sequence"/>
</dbReference>
<comment type="caution">
    <text evidence="10">The sequence shown here is derived from an EMBL/GenBank/DDBJ whole genome shotgun (WGS) entry which is preliminary data.</text>
</comment>
<gene>
    <name evidence="10" type="ORF">ND2E_0878</name>
</gene>
<keyword evidence="3 8" id="KW-0732">Signal</keyword>
<protein>
    <recommendedName>
        <fullName evidence="8">Putative beta-barrel assembly-enhancing protease</fullName>
        <ecNumber evidence="8">3.4.-.-</ecNumber>
    </recommendedName>
</protein>
<dbReference type="SUPFAM" id="SSF48452">
    <property type="entry name" value="TPR-like"/>
    <property type="match status" value="1"/>
</dbReference>
<dbReference type="InterPro" id="IPR001915">
    <property type="entry name" value="Peptidase_M48"/>
</dbReference>
<feature type="binding site" evidence="8">
    <location>
        <position position="144"/>
    </location>
    <ligand>
        <name>Zn(2+)</name>
        <dbReference type="ChEBI" id="CHEBI:29105"/>
        <note>catalytic</note>
    </ligand>
</feature>
<keyword evidence="1 8" id="KW-0645">Protease</keyword>
<feature type="active site" evidence="8">
    <location>
        <position position="141"/>
    </location>
</feature>
<feature type="chain" id="PRO_5008983485" description="Putative beta-barrel assembly-enhancing protease" evidence="8">
    <location>
        <begin position="28"/>
        <end position="489"/>
    </location>
</feature>
<evidence type="ECO:0000313" key="10">
    <source>
        <dbReference type="EMBL" id="KGJ86706.1"/>
    </source>
</evidence>
<keyword evidence="5 8" id="KW-0378">Hydrolase</keyword>
<dbReference type="Pfam" id="PF01435">
    <property type="entry name" value="Peptidase_M48"/>
    <property type="match status" value="1"/>
</dbReference>
<dbReference type="GO" id="GO:0016020">
    <property type="term" value="C:membrane"/>
    <property type="evidence" value="ECO:0007669"/>
    <property type="project" value="InterPro"/>
</dbReference>
<sequence precursor="true">MFTLKPMFTALLFTVGIAAATSFNASALDNQNNKNKLPDIGISGYSVLSTDKELQIGKAMMRQLRASQPLIQDPVLIEYINHLGNSLVKNAQGVNYAFEFFLINNNELNAFAFFGGHVGIHSGLITTADTESELASVIAHEISHVTQRHLARRLESQSQTQGLTMAAMLSSVLITLVNPSVGMAALSASMAATQQASINYTRGNEKEADRVGIALLASSNFDPQGAASFFSKMSTKYRYASKPPAMLLTHPLPESRIADARQRALNYPARPLPPSLGFELTKARLKARYQGDARSNIAFFEQKLAKDRYAIKAAAQYGLALSYFENKQTRKALQLLEILKKNDEDNLFYVDALTDVYIANNQADKAIKMLEQLNLFMPNNQVVSLNYANALLTVKQYDLAAQILQDFLLVNPGNFIAYDILTTLYRTQEKTGLMHMSKAEVYALLGAYPKAVDELQTSYAFLDEQPLMQKRVKARILQLQEQENRLKRL</sequence>
<evidence type="ECO:0000256" key="1">
    <source>
        <dbReference type="ARBA" id="ARBA00022670"/>
    </source>
</evidence>
<dbReference type="Gene3D" id="1.25.40.10">
    <property type="entry name" value="Tetratricopeptide repeat domain"/>
    <property type="match status" value="1"/>
</dbReference>
<organism evidence="10 11">
    <name type="scientific">Colwellia psychrerythraea</name>
    <name type="common">Vibrio psychroerythus</name>
    <dbReference type="NCBI Taxonomy" id="28229"/>
    <lineage>
        <taxon>Bacteria</taxon>
        <taxon>Pseudomonadati</taxon>
        <taxon>Pseudomonadota</taxon>
        <taxon>Gammaproteobacteria</taxon>
        <taxon>Alteromonadales</taxon>
        <taxon>Colwelliaceae</taxon>
        <taxon>Colwellia</taxon>
    </lineage>
</organism>
<feature type="signal peptide" evidence="8">
    <location>
        <begin position="1"/>
        <end position="27"/>
    </location>
</feature>
<feature type="domain" description="Peptidase M48" evidence="9">
    <location>
        <begin position="79"/>
        <end position="263"/>
    </location>
</feature>
<evidence type="ECO:0000256" key="7">
    <source>
        <dbReference type="ARBA" id="ARBA00023049"/>
    </source>
</evidence>
<name>A0A099K8M9_COLPS</name>
<evidence type="ECO:0000256" key="3">
    <source>
        <dbReference type="ARBA" id="ARBA00022729"/>
    </source>
</evidence>
<feature type="binding site" evidence="8">
    <location>
        <position position="205"/>
    </location>
    <ligand>
        <name>Zn(2+)</name>
        <dbReference type="ChEBI" id="CHEBI:29105"/>
        <note>catalytic</note>
    </ligand>
</feature>
<dbReference type="GO" id="GO:0004222">
    <property type="term" value="F:metalloendopeptidase activity"/>
    <property type="evidence" value="ECO:0007669"/>
    <property type="project" value="InterPro"/>
</dbReference>
<dbReference type="InterPro" id="IPR030873">
    <property type="entry name" value="Protease_BepA"/>
</dbReference>
<dbReference type="PANTHER" id="PTHR22726:SF1">
    <property type="entry name" value="METALLOENDOPEPTIDASE OMA1, MITOCHONDRIAL"/>
    <property type="match status" value="1"/>
</dbReference>
<comment type="subcellular location">
    <subcellularLocation>
        <location evidence="8">Periplasm</location>
    </subcellularLocation>
</comment>
<keyword evidence="4 8" id="KW-0574">Periplasm</keyword>
<dbReference type="PATRIC" id="fig|28229.4.peg.4375"/>
<evidence type="ECO:0000256" key="5">
    <source>
        <dbReference type="ARBA" id="ARBA00022801"/>
    </source>
</evidence>
<feature type="binding site" evidence="8">
    <location>
        <position position="140"/>
    </location>
    <ligand>
        <name>Zn(2+)</name>
        <dbReference type="ChEBI" id="CHEBI:29105"/>
        <note>catalytic</note>
    </ligand>
</feature>
<dbReference type="AlphaFoldDB" id="A0A099K8M9"/>
<dbReference type="Pfam" id="PF14559">
    <property type="entry name" value="TPR_19"/>
    <property type="match status" value="1"/>
</dbReference>
<dbReference type="GO" id="GO:0051603">
    <property type="term" value="P:proteolysis involved in protein catabolic process"/>
    <property type="evidence" value="ECO:0007669"/>
    <property type="project" value="TreeGrafter"/>
</dbReference>
<dbReference type="GO" id="GO:0008270">
    <property type="term" value="F:zinc ion binding"/>
    <property type="evidence" value="ECO:0007669"/>
    <property type="project" value="UniProtKB-UniRule"/>
</dbReference>
<proteinExistence type="inferred from homology"/>
<comment type="function">
    <text evidence="8">Functions as both a chaperone and a metalloprotease. Maintains the integrity of the outer membrane by promoting either the assembly or the elimination of outer membrane proteins, depending on their folding state.</text>
</comment>
<dbReference type="Gene3D" id="3.30.2010.10">
    <property type="entry name" value="Metalloproteases ('zincins'), catalytic domain"/>
    <property type="match status" value="1"/>
</dbReference>
<evidence type="ECO:0000313" key="11">
    <source>
        <dbReference type="Proteomes" id="UP000029843"/>
    </source>
</evidence>
<dbReference type="InterPro" id="IPR051156">
    <property type="entry name" value="Mito/Outer_Membr_Metalloprot"/>
</dbReference>
<dbReference type="RefSeq" id="WP_223303720.1">
    <property type="nucleotide sequence ID" value="NZ_JQED01000056.1"/>
</dbReference>
<comment type="similarity">
    <text evidence="8">Belongs to the peptidase M48 family. BepA subfamily.</text>
</comment>
<evidence type="ECO:0000256" key="6">
    <source>
        <dbReference type="ARBA" id="ARBA00022833"/>
    </source>
</evidence>
<dbReference type="EMBL" id="JQED01000056">
    <property type="protein sequence ID" value="KGJ86706.1"/>
    <property type="molecule type" value="Genomic_DNA"/>
</dbReference>
<keyword evidence="2 8" id="KW-0479">Metal-binding</keyword>
<keyword evidence="6 8" id="KW-0862">Zinc</keyword>
<dbReference type="CDD" id="cd07333">
    <property type="entry name" value="M48C_bepA_like"/>
    <property type="match status" value="1"/>
</dbReference>
<dbReference type="GO" id="GO:0042597">
    <property type="term" value="C:periplasmic space"/>
    <property type="evidence" value="ECO:0007669"/>
    <property type="project" value="UniProtKB-SubCell"/>
</dbReference>
<evidence type="ECO:0000256" key="4">
    <source>
        <dbReference type="ARBA" id="ARBA00022764"/>
    </source>
</evidence>
<reference evidence="10 11" key="1">
    <citation type="submission" date="2014-08" db="EMBL/GenBank/DDBJ databases">
        <title>Genomic and Phenotypic Diversity of Colwellia psychrerythraea strains from Disparate Marine Basins.</title>
        <authorList>
            <person name="Techtmann S.M."/>
            <person name="Stelling S.C."/>
            <person name="Utturkar S.M."/>
            <person name="Alshibli N."/>
            <person name="Harris A."/>
            <person name="Brown S.D."/>
            <person name="Hazen T.C."/>
        </authorList>
    </citation>
    <scope>NUCLEOTIDE SEQUENCE [LARGE SCALE GENOMIC DNA]</scope>
    <source>
        <strain evidence="10 11">ND2E</strain>
    </source>
</reference>
<comment type="cofactor">
    <cofactor evidence="8">
        <name>Zn(2+)</name>
        <dbReference type="ChEBI" id="CHEBI:29105"/>
    </cofactor>
    <text evidence="8">Binds 1 zinc ion per subunit.</text>
</comment>
<dbReference type="InterPro" id="IPR011990">
    <property type="entry name" value="TPR-like_helical_dom_sf"/>
</dbReference>
<dbReference type="EC" id="3.4.-.-" evidence="8"/>
<accession>A0A099K8M9</accession>
<dbReference type="HAMAP" id="MF_00997">
    <property type="entry name" value="Protease_BepA"/>
    <property type="match status" value="1"/>
</dbReference>
<evidence type="ECO:0000256" key="8">
    <source>
        <dbReference type="HAMAP-Rule" id="MF_00997"/>
    </source>
</evidence>
<evidence type="ECO:0000256" key="2">
    <source>
        <dbReference type="ARBA" id="ARBA00022723"/>
    </source>
</evidence>
<feature type="active site" description="Proton donor" evidence="8">
    <location>
        <position position="209"/>
    </location>
</feature>
<keyword evidence="7 8" id="KW-0482">Metalloprotease</keyword>
<evidence type="ECO:0000259" key="9">
    <source>
        <dbReference type="Pfam" id="PF01435"/>
    </source>
</evidence>
<dbReference type="PANTHER" id="PTHR22726">
    <property type="entry name" value="METALLOENDOPEPTIDASE OMA1"/>
    <property type="match status" value="1"/>
</dbReference>